<dbReference type="Proteomes" id="UP000260351">
    <property type="component" value="Unassembled WGS sequence"/>
</dbReference>
<dbReference type="EMBL" id="QUZK01000021">
    <property type="protein sequence ID" value="RFF31362.1"/>
    <property type="molecule type" value="Genomic_DNA"/>
</dbReference>
<feature type="compositionally biased region" description="Basic and acidic residues" evidence="1">
    <location>
        <begin position="1"/>
        <end position="19"/>
    </location>
</feature>
<keyword evidence="3" id="KW-1185">Reference proteome</keyword>
<name>A0A3E1KAI5_9GAMM</name>
<gene>
    <name evidence="2" type="primary">hemP</name>
    <name evidence="2" type="ORF">DZC52_04685</name>
</gene>
<dbReference type="Pfam" id="PF10636">
    <property type="entry name" value="hemP"/>
    <property type="match status" value="1"/>
</dbReference>
<feature type="region of interest" description="Disordered" evidence="1">
    <location>
        <begin position="1"/>
        <end position="24"/>
    </location>
</feature>
<evidence type="ECO:0000313" key="2">
    <source>
        <dbReference type="EMBL" id="RFF31362.1"/>
    </source>
</evidence>
<dbReference type="AlphaFoldDB" id="A0A3E1KAI5"/>
<reference evidence="2 3" key="1">
    <citation type="submission" date="2018-08" db="EMBL/GenBank/DDBJ databases">
        <title>Wenzhouxiangella salilacus sp. nov., a novel bacterium isolated from a saline lake in Xinjiang Province, China.</title>
        <authorList>
            <person name="Han S."/>
        </authorList>
    </citation>
    <scope>NUCLEOTIDE SEQUENCE [LARGE SCALE GENOMIC DNA]</scope>
    <source>
        <strain evidence="2 3">XDB06</strain>
    </source>
</reference>
<dbReference type="RefSeq" id="WP_116649968.1">
    <property type="nucleotide sequence ID" value="NZ_QUZK01000021.1"/>
</dbReference>
<dbReference type="OrthoDB" id="7870498at2"/>
<accession>A0A3E1KAI5</accession>
<proteinExistence type="predicted"/>
<dbReference type="InterPro" id="IPR019600">
    <property type="entry name" value="Hemin_uptake_protein_HemP"/>
</dbReference>
<dbReference type="Gene3D" id="2.10.70.10">
    <property type="entry name" value="Complement Module, domain 1"/>
    <property type="match status" value="1"/>
</dbReference>
<organism evidence="2 3">
    <name type="scientific">Wenzhouxiangella sediminis</name>
    <dbReference type="NCBI Taxonomy" id="1792836"/>
    <lineage>
        <taxon>Bacteria</taxon>
        <taxon>Pseudomonadati</taxon>
        <taxon>Pseudomonadota</taxon>
        <taxon>Gammaproteobacteria</taxon>
        <taxon>Chromatiales</taxon>
        <taxon>Wenzhouxiangellaceae</taxon>
        <taxon>Wenzhouxiangella</taxon>
    </lineage>
</organism>
<comment type="caution">
    <text evidence="2">The sequence shown here is derived from an EMBL/GenBank/DDBJ whole genome shotgun (WGS) entry which is preliminary data.</text>
</comment>
<evidence type="ECO:0000313" key="3">
    <source>
        <dbReference type="Proteomes" id="UP000260351"/>
    </source>
</evidence>
<evidence type="ECO:0000256" key="1">
    <source>
        <dbReference type="SAM" id="MobiDB-lite"/>
    </source>
</evidence>
<sequence>MRERQPKPSAAPDRREEGSQRAIPVRRLLDENGQARLEHDGDLYLLQVTRKGKLILTK</sequence>
<protein>
    <submittedName>
        <fullName evidence="2">Hemin uptake protein HemP</fullName>
    </submittedName>
</protein>